<dbReference type="InParanoid" id="G3AI36"/>
<dbReference type="KEGG" id="spaa:SPAPADRAFT_59761"/>
<dbReference type="EMBL" id="GL996500">
    <property type="protein sequence ID" value="EGW34350.1"/>
    <property type="molecule type" value="Genomic_DNA"/>
</dbReference>
<dbReference type="HOGENOM" id="CLU_744170_0_0_1"/>
<protein>
    <submittedName>
        <fullName evidence="1">Uncharacterized protein</fullName>
    </submittedName>
</protein>
<sequence length="355" mass="42240">MCGKDKDCDRSCDCHNKNKHPWNPSWNAPWTEEEHDRFHRHVDNVKDNLKSLTNTMLDVSSDLGKDLNERARRWSLKWLNNDDDDEKFNSFFGDKKFDKIQYEDNGKFEFPSFYQARDVIQDVTQHPIFGEIWNAIPGFGSFRDGRTPFGYYAYKGPSMRQYHNCLEKNGKSIWDDKGYWRCLFPNGEIPVDMLNYKKKYLYGEILTKEDFYDAMKELSVNEKEPTIDLREKGTFFNKFDDYLNWKHVKYSLKQVEQQRRIAEQQKLLEERKKQAELAPKGQTVDKRVVSTSVKSHMYSDSETNETKMIEEKVECFNDGTCTTTKVTKSRPFDSNEWVTVEETHEDKDKNGWFWK</sequence>
<dbReference type="InterPro" id="IPR035187">
    <property type="entry name" value="Mpm1"/>
</dbReference>
<gene>
    <name evidence="1" type="ORF">SPAPADRAFT_59761</name>
</gene>
<proteinExistence type="predicted"/>
<dbReference type="Proteomes" id="UP000000709">
    <property type="component" value="Unassembled WGS sequence"/>
</dbReference>
<dbReference type="Pfam" id="PF17234">
    <property type="entry name" value="MPM1"/>
    <property type="match status" value="1"/>
</dbReference>
<dbReference type="GeneID" id="18873069"/>
<reference evidence="1 2" key="1">
    <citation type="journal article" date="2011" name="Proc. Natl. Acad. Sci. U.S.A.">
        <title>Comparative genomics of xylose-fermenting fungi for enhanced biofuel production.</title>
        <authorList>
            <person name="Wohlbach D.J."/>
            <person name="Kuo A."/>
            <person name="Sato T.K."/>
            <person name="Potts K.M."/>
            <person name="Salamov A.A."/>
            <person name="LaButti K.M."/>
            <person name="Sun H."/>
            <person name="Clum A."/>
            <person name="Pangilinan J.L."/>
            <person name="Lindquist E.A."/>
            <person name="Lucas S."/>
            <person name="Lapidus A."/>
            <person name="Jin M."/>
            <person name="Gunawan C."/>
            <person name="Balan V."/>
            <person name="Dale B.E."/>
            <person name="Jeffries T.W."/>
            <person name="Zinkel R."/>
            <person name="Barry K.W."/>
            <person name="Grigoriev I.V."/>
            <person name="Gasch A.P."/>
        </authorList>
    </citation>
    <scope>NUCLEOTIDE SEQUENCE [LARGE SCALE GENOMIC DNA]</scope>
    <source>
        <strain evidence="2">NRRL Y-27907 / 11-Y1</strain>
    </source>
</reference>
<accession>G3AI36</accession>
<dbReference type="AlphaFoldDB" id="G3AI36"/>
<evidence type="ECO:0000313" key="2">
    <source>
        <dbReference type="Proteomes" id="UP000000709"/>
    </source>
</evidence>
<dbReference type="RefSeq" id="XP_007373934.1">
    <property type="nucleotide sequence ID" value="XM_007373872.1"/>
</dbReference>
<name>G3AI36_SPAPN</name>
<keyword evidence="2" id="KW-1185">Reference proteome</keyword>
<dbReference type="eggNOG" id="ENOG502S90H">
    <property type="taxonomic scope" value="Eukaryota"/>
</dbReference>
<dbReference type="OrthoDB" id="4044171at2759"/>
<organism evidence="2">
    <name type="scientific">Spathaspora passalidarum (strain NRRL Y-27907 / 11-Y1)</name>
    <dbReference type="NCBI Taxonomy" id="619300"/>
    <lineage>
        <taxon>Eukaryota</taxon>
        <taxon>Fungi</taxon>
        <taxon>Dikarya</taxon>
        <taxon>Ascomycota</taxon>
        <taxon>Saccharomycotina</taxon>
        <taxon>Pichiomycetes</taxon>
        <taxon>Debaryomycetaceae</taxon>
        <taxon>Spathaspora</taxon>
    </lineage>
</organism>
<dbReference type="OMA" id="QGYWRCL"/>
<evidence type="ECO:0000313" key="1">
    <source>
        <dbReference type="EMBL" id="EGW34350.1"/>
    </source>
</evidence>